<evidence type="ECO:0000256" key="2">
    <source>
        <dbReference type="SAM" id="SignalP"/>
    </source>
</evidence>
<evidence type="ECO:0000313" key="6">
    <source>
        <dbReference type="Proteomes" id="UP000071778"/>
    </source>
</evidence>
<name>A0A127QIP6_9BURK</name>
<dbReference type="Pfam" id="PF00497">
    <property type="entry name" value="SBP_bac_3"/>
    <property type="match status" value="1"/>
</dbReference>
<dbReference type="PANTHER" id="PTHR35936:SF17">
    <property type="entry name" value="ARGININE-BINDING EXTRACELLULAR PROTEIN ARTP"/>
    <property type="match status" value="1"/>
</dbReference>
<dbReference type="SMART" id="SM00079">
    <property type="entry name" value="PBPe"/>
    <property type="match status" value="1"/>
</dbReference>
<dbReference type="CDD" id="cd13624">
    <property type="entry name" value="PBP2_Arg_Lys_His"/>
    <property type="match status" value="1"/>
</dbReference>
<protein>
    <submittedName>
        <fullName evidence="5">Bacterial extracellular solute-binding s, 3 family protein</fullName>
    </submittedName>
</protein>
<dbReference type="RefSeq" id="WP_061537178.1">
    <property type="nucleotide sequence ID" value="NZ_CP013235.1"/>
</dbReference>
<gene>
    <name evidence="5" type="ORF">CAter282_2187</name>
</gene>
<dbReference type="InterPro" id="IPR001320">
    <property type="entry name" value="Iontro_rcpt_C"/>
</dbReference>
<evidence type="ECO:0000256" key="1">
    <source>
        <dbReference type="ARBA" id="ARBA00022729"/>
    </source>
</evidence>
<feature type="chain" id="PRO_5007277921" evidence="2">
    <location>
        <begin position="25"/>
        <end position="259"/>
    </location>
</feature>
<feature type="domain" description="Ionotropic glutamate receptor C-terminal" evidence="4">
    <location>
        <begin position="29"/>
        <end position="251"/>
    </location>
</feature>
<dbReference type="SMART" id="SM00062">
    <property type="entry name" value="PBPb"/>
    <property type="match status" value="1"/>
</dbReference>
<proteinExistence type="predicted"/>
<keyword evidence="6" id="KW-1185">Reference proteome</keyword>
<keyword evidence="1 2" id="KW-0732">Signal</keyword>
<feature type="signal peptide" evidence="2">
    <location>
        <begin position="1"/>
        <end position="24"/>
    </location>
</feature>
<accession>A0A127QIP6</accession>
<dbReference type="Proteomes" id="UP000071778">
    <property type="component" value="Chromosome"/>
</dbReference>
<evidence type="ECO:0000259" key="4">
    <source>
        <dbReference type="SMART" id="SM00079"/>
    </source>
</evidence>
<dbReference type="AlphaFoldDB" id="A0A127QIP6"/>
<dbReference type="PATRIC" id="fig|279058.18.peg.2151"/>
<evidence type="ECO:0000313" key="5">
    <source>
        <dbReference type="EMBL" id="AMP09941.1"/>
    </source>
</evidence>
<dbReference type="SUPFAM" id="SSF53850">
    <property type="entry name" value="Periplasmic binding protein-like II"/>
    <property type="match status" value="1"/>
</dbReference>
<dbReference type="InterPro" id="IPR001638">
    <property type="entry name" value="Solute-binding_3/MltF_N"/>
</dbReference>
<dbReference type="EMBL" id="CP013235">
    <property type="protein sequence ID" value="AMP09941.1"/>
    <property type="molecule type" value="Genomic_DNA"/>
</dbReference>
<reference evidence="5 6" key="1">
    <citation type="submission" date="2015-11" db="EMBL/GenBank/DDBJ databases">
        <title>Exploring the genomic traits of fungus-feeding bacterial genus Collimonas.</title>
        <authorList>
            <person name="Song C."/>
            <person name="Schmidt R."/>
            <person name="de Jager V."/>
            <person name="Krzyzanowska D."/>
            <person name="Jongedijk E."/>
            <person name="Cankar K."/>
            <person name="Beekwilder J."/>
            <person name="van Veen A."/>
            <person name="de Boer W."/>
            <person name="van Veen J.A."/>
            <person name="Garbeva P."/>
        </authorList>
    </citation>
    <scope>NUCLEOTIDE SEQUENCE [LARGE SCALE GENOMIC DNA]</scope>
    <source>
        <strain evidence="5 6">Ter282</strain>
    </source>
</reference>
<dbReference type="GO" id="GO:0016020">
    <property type="term" value="C:membrane"/>
    <property type="evidence" value="ECO:0007669"/>
    <property type="project" value="InterPro"/>
</dbReference>
<evidence type="ECO:0000259" key="3">
    <source>
        <dbReference type="SMART" id="SM00062"/>
    </source>
</evidence>
<dbReference type="GO" id="GO:0015276">
    <property type="term" value="F:ligand-gated monoatomic ion channel activity"/>
    <property type="evidence" value="ECO:0007669"/>
    <property type="project" value="InterPro"/>
</dbReference>
<dbReference type="Gene3D" id="3.40.190.10">
    <property type="entry name" value="Periplasmic binding protein-like II"/>
    <property type="match status" value="2"/>
</dbReference>
<organism evidence="5 6">
    <name type="scientific">Collimonas arenae</name>
    <dbReference type="NCBI Taxonomy" id="279058"/>
    <lineage>
        <taxon>Bacteria</taxon>
        <taxon>Pseudomonadati</taxon>
        <taxon>Pseudomonadota</taxon>
        <taxon>Betaproteobacteria</taxon>
        <taxon>Burkholderiales</taxon>
        <taxon>Oxalobacteraceae</taxon>
        <taxon>Collimonas</taxon>
    </lineage>
</organism>
<feature type="domain" description="Solute-binding protein family 3/N-terminal" evidence="3">
    <location>
        <begin position="29"/>
        <end position="252"/>
    </location>
</feature>
<sequence length="259" mass="28181">MSLKKFAVLASILAFALPVVSAHAADAQTYVVGAGGTYRPFEFENAKKELVGFDIDIIKAISNASGFKIKLVSTPWEGIFATVNQGDRDILISGITITDKRSQMVDFSLPYFPADQVIIVGDGPKVTGLADLKKLQVGVVNSSTGDISVSDEIGKNNTAIHRFDNTPLMLEELYRGGVDAAVGDVGVIKFYIKSHPEKKFKVIGDAKFKRQYFGIAVQKGNKVMLDKINAGLKKIVADGTYAKIYKEWFDDSVPTLPLQ</sequence>
<dbReference type="PANTHER" id="PTHR35936">
    <property type="entry name" value="MEMBRANE-BOUND LYTIC MUREIN TRANSGLYCOSYLASE F"/>
    <property type="match status" value="1"/>
</dbReference>